<gene>
    <name evidence="1" type="ORF">FA10DRAFT_265691</name>
</gene>
<organism evidence="1 2">
    <name type="scientific">Acaromyces ingoldii</name>
    <dbReference type="NCBI Taxonomy" id="215250"/>
    <lineage>
        <taxon>Eukaryota</taxon>
        <taxon>Fungi</taxon>
        <taxon>Dikarya</taxon>
        <taxon>Basidiomycota</taxon>
        <taxon>Ustilaginomycotina</taxon>
        <taxon>Exobasidiomycetes</taxon>
        <taxon>Exobasidiales</taxon>
        <taxon>Cryptobasidiaceae</taxon>
        <taxon>Acaromyces</taxon>
    </lineage>
</organism>
<keyword evidence="2" id="KW-1185">Reference proteome</keyword>
<proteinExistence type="predicted"/>
<dbReference type="EMBL" id="KZ819635">
    <property type="protein sequence ID" value="PWN91858.1"/>
    <property type="molecule type" value="Genomic_DNA"/>
</dbReference>
<dbReference type="InParanoid" id="A0A316YT56"/>
<name>A0A316YT56_9BASI</name>
<dbReference type="GeneID" id="37043078"/>
<dbReference type="Proteomes" id="UP000245768">
    <property type="component" value="Unassembled WGS sequence"/>
</dbReference>
<accession>A0A316YT56</accession>
<evidence type="ECO:0000313" key="1">
    <source>
        <dbReference type="EMBL" id="PWN91858.1"/>
    </source>
</evidence>
<protein>
    <submittedName>
        <fullName evidence="1">Uncharacterized protein</fullName>
    </submittedName>
</protein>
<sequence length="58" mass="6215">MTEREQSDSDGEPSGIVAPGALLLSHFSLMSLGRAAIPLTNTTELYGLLWPLCISRTP</sequence>
<reference evidence="1" key="1">
    <citation type="journal article" date="2018" name="Mol. Biol. Evol.">
        <title>Broad Genomic Sampling Reveals a Smut Pathogenic Ancestry of the Fungal Clade Ustilaginomycotina.</title>
        <authorList>
            <person name="Kijpornyongpan T."/>
            <person name="Mondo S.J."/>
            <person name="Barry K."/>
            <person name="Sandor L."/>
            <person name="Lee J."/>
            <person name="Lipzen A."/>
            <person name="Pangilinan J."/>
            <person name="LaButti K."/>
            <person name="Hainaut M."/>
            <person name="Henrissat B."/>
            <person name="Grigoriev I.V."/>
            <person name="Spatafora J.W."/>
            <person name="Aime M.C."/>
        </authorList>
    </citation>
    <scope>NUCLEOTIDE SEQUENCE [LARGE SCALE GENOMIC DNA]</scope>
    <source>
        <strain evidence="1">MCA 4198</strain>
    </source>
</reference>
<dbReference type="AlphaFoldDB" id="A0A316YT56"/>
<evidence type="ECO:0000313" key="2">
    <source>
        <dbReference type="Proteomes" id="UP000245768"/>
    </source>
</evidence>
<dbReference type="RefSeq" id="XP_025379056.1">
    <property type="nucleotide sequence ID" value="XM_025521162.1"/>
</dbReference>